<name>A0A1V4H4K1_MORLA</name>
<evidence type="ECO:0000313" key="3">
    <source>
        <dbReference type="Proteomes" id="UP000191025"/>
    </source>
</evidence>
<comment type="caution">
    <text evidence="2">The sequence shown here is derived from an EMBL/GenBank/DDBJ whole genome shotgun (WGS) entry which is preliminary data.</text>
</comment>
<organism evidence="2 3">
    <name type="scientific">Moraxella lacunata</name>
    <dbReference type="NCBI Taxonomy" id="477"/>
    <lineage>
        <taxon>Bacteria</taxon>
        <taxon>Pseudomonadati</taxon>
        <taxon>Pseudomonadota</taxon>
        <taxon>Gammaproteobacteria</taxon>
        <taxon>Moraxellales</taxon>
        <taxon>Moraxellaceae</taxon>
        <taxon>Moraxella</taxon>
    </lineage>
</organism>
<reference evidence="3" key="1">
    <citation type="submission" date="2017-03" db="EMBL/GenBank/DDBJ databases">
        <title>Draft genome sequence of Moraxella equi CCUG 4950T type strain.</title>
        <authorList>
            <person name="Salva-Serra F."/>
            <person name="Engstrom-Jakobsson H."/>
            <person name="Thorell K."/>
            <person name="Jaen-Luchoro D."/>
            <person name="Gonzales-Siles L."/>
            <person name="Karlsson R."/>
            <person name="Yazdan S."/>
            <person name="Boulund F."/>
            <person name="Johnning A."/>
            <person name="Engstrand L."/>
            <person name="Kristiansson E."/>
            <person name="Moore E."/>
        </authorList>
    </citation>
    <scope>NUCLEOTIDE SEQUENCE [LARGE SCALE GENOMIC DNA]</scope>
    <source>
        <strain evidence="3">CCUG 4441</strain>
    </source>
</reference>
<gene>
    <name evidence="2" type="ORF">B5J94_00165</name>
</gene>
<evidence type="ECO:0000256" key="1">
    <source>
        <dbReference type="SAM" id="MobiDB-lite"/>
    </source>
</evidence>
<dbReference type="EMBL" id="MXAN01000002">
    <property type="protein sequence ID" value="OPH39501.1"/>
    <property type="molecule type" value="Genomic_DNA"/>
</dbReference>
<sequence>MKRKARPEGNAQAQIPLILFPQHTKSSENTKRKTQRQDKKDKTKKTRQKRQDKKDKIKKDKIKKDKNPIPKFLGLRLM</sequence>
<accession>A0A1V4H4K1</accession>
<feature type="compositionally biased region" description="Basic and acidic residues" evidence="1">
    <location>
        <begin position="25"/>
        <end position="41"/>
    </location>
</feature>
<dbReference type="AlphaFoldDB" id="A0A1V4H4K1"/>
<evidence type="ECO:0000313" key="2">
    <source>
        <dbReference type="EMBL" id="OPH39501.1"/>
    </source>
</evidence>
<feature type="region of interest" description="Disordered" evidence="1">
    <location>
        <begin position="1"/>
        <end position="78"/>
    </location>
</feature>
<proteinExistence type="predicted"/>
<protein>
    <submittedName>
        <fullName evidence="2">Uncharacterized protein</fullName>
    </submittedName>
</protein>
<feature type="compositionally biased region" description="Basic residues" evidence="1">
    <location>
        <begin position="42"/>
        <end position="51"/>
    </location>
</feature>
<feature type="compositionally biased region" description="Basic and acidic residues" evidence="1">
    <location>
        <begin position="52"/>
        <end position="68"/>
    </location>
</feature>
<dbReference type="Proteomes" id="UP000191025">
    <property type="component" value="Unassembled WGS sequence"/>
</dbReference>